<keyword evidence="10" id="KW-0325">Glycoprotein</keyword>
<evidence type="ECO:0000256" key="1">
    <source>
        <dbReference type="ARBA" id="ARBA00004167"/>
    </source>
</evidence>
<dbReference type="PANTHER" id="PTHR27000">
    <property type="entry name" value="LEUCINE-RICH REPEAT RECEPTOR-LIKE PROTEIN KINASE FAMILY PROTEIN-RELATED"/>
    <property type="match status" value="1"/>
</dbReference>
<dbReference type="GO" id="GO:0005930">
    <property type="term" value="C:axoneme"/>
    <property type="evidence" value="ECO:0007669"/>
    <property type="project" value="UniProtKB-SubCell"/>
</dbReference>
<accession>A0A699YZT6</accession>
<keyword evidence="3" id="KW-0433">Leucine-rich repeat</keyword>
<dbReference type="Gene3D" id="3.80.10.10">
    <property type="entry name" value="Ribonuclease Inhibitor"/>
    <property type="match status" value="1"/>
</dbReference>
<keyword evidence="6" id="KW-0677">Repeat</keyword>
<keyword evidence="5" id="KW-0732">Signal</keyword>
<gene>
    <name evidence="11" type="ORF">HaLaN_03567</name>
</gene>
<sequence>MKQAPHGMSCVAVIHADPASSEQACDICSNGWSGNWEHLHCRGAKARYGEGSNGVRDGLLTTVHITDVNLDGPVPRQFCALRNLREFDLDGGQLTGPIPRWLLEPNPDPAANGTLCGSNIQELDLSSNRLSGTIPPEFSIKKSMQEFKIEHNHVTGTLPESFGQLPDLWRIRLATNHMTGRMPQSLSNLTATLNELWLDNNDFEGDLYMLGPTKLVWVTVHNNPRLCGMVPASVRWAHGYNPAGTNLGNPC</sequence>
<keyword evidence="4" id="KW-0812">Transmembrane</keyword>
<comment type="caution">
    <text evidence="11">The sequence shown here is derived from an EMBL/GenBank/DDBJ whole genome shotgun (WGS) entry which is preliminary data.</text>
</comment>
<evidence type="ECO:0000313" key="12">
    <source>
        <dbReference type="Proteomes" id="UP000485058"/>
    </source>
</evidence>
<dbReference type="GO" id="GO:0016020">
    <property type="term" value="C:membrane"/>
    <property type="evidence" value="ECO:0007669"/>
    <property type="project" value="UniProtKB-SubCell"/>
</dbReference>
<evidence type="ECO:0000256" key="6">
    <source>
        <dbReference type="ARBA" id="ARBA00022737"/>
    </source>
</evidence>
<keyword evidence="8" id="KW-0472">Membrane</keyword>
<evidence type="ECO:0000256" key="3">
    <source>
        <dbReference type="ARBA" id="ARBA00022614"/>
    </source>
</evidence>
<dbReference type="PANTHER" id="PTHR27000:SF783">
    <property type="entry name" value="MALECTIN DOMAIN-CONTAINING PROTEIN"/>
    <property type="match status" value="1"/>
</dbReference>
<organism evidence="11 12">
    <name type="scientific">Haematococcus lacustris</name>
    <name type="common">Green alga</name>
    <name type="synonym">Haematococcus pluvialis</name>
    <dbReference type="NCBI Taxonomy" id="44745"/>
    <lineage>
        <taxon>Eukaryota</taxon>
        <taxon>Viridiplantae</taxon>
        <taxon>Chlorophyta</taxon>
        <taxon>core chlorophytes</taxon>
        <taxon>Chlorophyceae</taxon>
        <taxon>CS clade</taxon>
        <taxon>Chlamydomonadales</taxon>
        <taxon>Haematococcaceae</taxon>
        <taxon>Haematococcus</taxon>
    </lineage>
</organism>
<proteinExistence type="predicted"/>
<evidence type="ECO:0000256" key="5">
    <source>
        <dbReference type="ARBA" id="ARBA00022729"/>
    </source>
</evidence>
<dbReference type="SUPFAM" id="SSF52058">
    <property type="entry name" value="L domain-like"/>
    <property type="match status" value="1"/>
</dbReference>
<keyword evidence="7" id="KW-1133">Transmembrane helix</keyword>
<dbReference type="AlphaFoldDB" id="A0A699YZT6"/>
<keyword evidence="9" id="KW-0675">Receptor</keyword>
<evidence type="ECO:0000256" key="4">
    <source>
        <dbReference type="ARBA" id="ARBA00022692"/>
    </source>
</evidence>
<evidence type="ECO:0000313" key="11">
    <source>
        <dbReference type="EMBL" id="GFH08582.1"/>
    </source>
</evidence>
<evidence type="ECO:0000256" key="2">
    <source>
        <dbReference type="ARBA" id="ARBA00004430"/>
    </source>
</evidence>
<evidence type="ECO:0000256" key="7">
    <source>
        <dbReference type="ARBA" id="ARBA00022989"/>
    </source>
</evidence>
<dbReference type="InterPro" id="IPR001611">
    <property type="entry name" value="Leu-rich_rpt"/>
</dbReference>
<evidence type="ECO:0008006" key="13">
    <source>
        <dbReference type="Google" id="ProtNLM"/>
    </source>
</evidence>
<reference evidence="11 12" key="1">
    <citation type="submission" date="2020-02" db="EMBL/GenBank/DDBJ databases">
        <title>Draft genome sequence of Haematococcus lacustris strain NIES-144.</title>
        <authorList>
            <person name="Morimoto D."/>
            <person name="Nakagawa S."/>
            <person name="Yoshida T."/>
            <person name="Sawayama S."/>
        </authorList>
    </citation>
    <scope>NUCLEOTIDE SEQUENCE [LARGE SCALE GENOMIC DNA]</scope>
    <source>
        <strain evidence="11 12">NIES-144</strain>
    </source>
</reference>
<dbReference type="EMBL" id="BLLF01000170">
    <property type="protein sequence ID" value="GFH08582.1"/>
    <property type="molecule type" value="Genomic_DNA"/>
</dbReference>
<dbReference type="Pfam" id="PF00560">
    <property type="entry name" value="LRR_1"/>
    <property type="match status" value="1"/>
</dbReference>
<evidence type="ECO:0000256" key="10">
    <source>
        <dbReference type="ARBA" id="ARBA00023180"/>
    </source>
</evidence>
<dbReference type="FunFam" id="3.80.10.10:FF:000041">
    <property type="entry name" value="LRR receptor-like serine/threonine-protein kinase ERECTA"/>
    <property type="match status" value="1"/>
</dbReference>
<evidence type="ECO:0000256" key="8">
    <source>
        <dbReference type="ARBA" id="ARBA00023136"/>
    </source>
</evidence>
<dbReference type="InterPro" id="IPR032675">
    <property type="entry name" value="LRR_dom_sf"/>
</dbReference>
<evidence type="ECO:0000256" key="9">
    <source>
        <dbReference type="ARBA" id="ARBA00023170"/>
    </source>
</evidence>
<protein>
    <recommendedName>
        <fullName evidence="13">L domain-like protein</fullName>
    </recommendedName>
</protein>
<name>A0A699YZT6_HAELA</name>
<keyword evidence="12" id="KW-1185">Reference proteome</keyword>
<comment type="subcellular location">
    <subcellularLocation>
        <location evidence="2">Cytoplasm</location>
        <location evidence="2">Cytoskeleton</location>
        <location evidence="2">Cilium axoneme</location>
    </subcellularLocation>
    <subcellularLocation>
        <location evidence="1">Membrane</location>
        <topology evidence="1">Single-pass membrane protein</topology>
    </subcellularLocation>
</comment>
<dbReference type="Proteomes" id="UP000485058">
    <property type="component" value="Unassembled WGS sequence"/>
</dbReference>